<keyword evidence="2" id="KW-1185">Reference proteome</keyword>
<gene>
    <name evidence="1" type="primary">Contig8581.g9154</name>
    <name evidence="1" type="ORF">STYLEM_14986</name>
</gene>
<protein>
    <submittedName>
        <fullName evidence="1">Uncharacterized protein</fullName>
    </submittedName>
</protein>
<dbReference type="Gene3D" id="2.130.10.10">
    <property type="entry name" value="YVTN repeat-like/Quinoprotein amine dehydrogenase"/>
    <property type="match status" value="1"/>
</dbReference>
<dbReference type="InParanoid" id="A0A078AV74"/>
<dbReference type="AlphaFoldDB" id="A0A078AV74"/>
<proteinExistence type="predicted"/>
<dbReference type="Proteomes" id="UP000039865">
    <property type="component" value="Unassembled WGS sequence"/>
</dbReference>
<name>A0A078AV74_STYLE</name>
<dbReference type="EMBL" id="CCKQ01014145">
    <property type="protein sequence ID" value="CDW85896.1"/>
    <property type="molecule type" value="Genomic_DNA"/>
</dbReference>
<dbReference type="SUPFAM" id="SSF82171">
    <property type="entry name" value="DPP6 N-terminal domain-like"/>
    <property type="match status" value="1"/>
</dbReference>
<reference evidence="1 2" key="1">
    <citation type="submission" date="2014-06" db="EMBL/GenBank/DDBJ databases">
        <authorList>
            <person name="Swart Estienne"/>
        </authorList>
    </citation>
    <scope>NUCLEOTIDE SEQUENCE [LARGE SCALE GENOMIC DNA]</scope>
    <source>
        <strain evidence="1 2">130c</strain>
    </source>
</reference>
<organism evidence="1 2">
    <name type="scientific">Stylonychia lemnae</name>
    <name type="common">Ciliate</name>
    <dbReference type="NCBI Taxonomy" id="5949"/>
    <lineage>
        <taxon>Eukaryota</taxon>
        <taxon>Sar</taxon>
        <taxon>Alveolata</taxon>
        <taxon>Ciliophora</taxon>
        <taxon>Intramacronucleata</taxon>
        <taxon>Spirotrichea</taxon>
        <taxon>Stichotrichia</taxon>
        <taxon>Sporadotrichida</taxon>
        <taxon>Oxytrichidae</taxon>
        <taxon>Stylonychinae</taxon>
        <taxon>Stylonychia</taxon>
    </lineage>
</organism>
<accession>A0A078AV74</accession>
<sequence>MSDQEADQIIKVVPEHFYYQRKVHNHNQQVIAVINNKKFRGTQYRKNVQQDIDSLERNVYPQNLVGLRIEHFVNSHDLKNLTGDEKSHILLEPLSFNPMIGEIVNNEKLKVKEIMKNYELVQRYKLRSKSVVTKKLSALKQRACNPISWAYNKMTGGQPTNAQAVFAQIENPDLVYQNSTIKCYTLDFSGTLMAAVGYNDCIHFINISTQKLLNQQRLFNRRQYQARGIMFSPTMPEILVIWGKCGLVVWNLQEQQGRHKHGRETKSKFRPLFAKEHDYLSVTFSNSGKFMACIFLENTIPAIEMYNLNRSESYDKPVRFPLAISLYPAYAAFSPQDRYLLISEVPRGKVNNVRIYDTKTDKVETWNLVFENENQVVRQALWSHDEVFMFLHASQTNVLQTFMLNKATRSQSSKEDELIGYDISYSEIFIKDHFVSFYKTFLKLQTPIYQKRPESFNFDLPKKEYQITQMTCSVNKVLLMLYESVKSQGKDGSKSINEYLPQIENRIMVLFKWKATHVPEIVIQFDLICKIDTLLDCIPKCIDIRFNRIIISKESDRFLGREIFDKDKHKMELLLSYVDDFRDNYNVVFVKI</sequence>
<dbReference type="InterPro" id="IPR015943">
    <property type="entry name" value="WD40/YVTN_repeat-like_dom_sf"/>
</dbReference>
<evidence type="ECO:0000313" key="2">
    <source>
        <dbReference type="Proteomes" id="UP000039865"/>
    </source>
</evidence>
<evidence type="ECO:0000313" key="1">
    <source>
        <dbReference type="EMBL" id="CDW85896.1"/>
    </source>
</evidence>